<comment type="similarity">
    <text evidence="1">Belongs to the UPF0065 (bug) family.</text>
</comment>
<evidence type="ECO:0000313" key="6">
    <source>
        <dbReference type="Proteomes" id="UP000623307"/>
    </source>
</evidence>
<protein>
    <submittedName>
        <fullName evidence="3">Tripartite tricarboxylate transporter substrate binding protein</fullName>
    </submittedName>
</protein>
<reference evidence="4 5" key="1">
    <citation type="submission" date="2018-01" db="EMBL/GenBank/DDBJ databases">
        <authorList>
            <person name="Clerissi C."/>
        </authorList>
    </citation>
    <scope>NUCLEOTIDE SEQUENCE [LARGE SCALE GENOMIC DNA]</scope>
    <source>
        <strain evidence="4">Cupriavidus oxalaticus LMG 2235</strain>
    </source>
</reference>
<dbReference type="Proteomes" id="UP000623307">
    <property type="component" value="Chromosome 2"/>
</dbReference>
<dbReference type="Gene3D" id="3.40.190.10">
    <property type="entry name" value="Periplasmic binding protein-like II"/>
    <property type="match status" value="1"/>
</dbReference>
<name>A0A976BAP1_9BURK</name>
<dbReference type="Pfam" id="PF03401">
    <property type="entry name" value="TctC"/>
    <property type="match status" value="1"/>
</dbReference>
<dbReference type="PIRSF" id="PIRSF017082">
    <property type="entry name" value="YflP"/>
    <property type="match status" value="1"/>
</dbReference>
<sequence>MNTKLPQSLCPSFSLSLSPSLSRPLSLCASLLAVTAATLPTAAHAAPAWPDKPITIIVPGAPGGTTDIPTRLVAQKLSAILGQPVVVDNKPGSGGIIGTQALLRAAPDGYTLVVGNTGSHAINYSAYKQLAYQPQDFMPLTDMISFPNVLVVNAQAPVRSVAELVAQLKQSPGKYSYASAGIGQTTHLTAELFRLRTATEVLHVPYKGSTPATTSVLAGETTFMFDNLTQALPHIRAGKLRALAVTSAERLPSLPDVPTMEQAGVKDFVVMGWLGVFASAKTPPAVAAILQDALSRAMRDPDVVAKFRDMGGIPGGEPQPRFAALVNGDIRRWGDTIRASRVSLD</sequence>
<dbReference type="CDD" id="cd13578">
    <property type="entry name" value="PBP2_Bug27"/>
    <property type="match status" value="1"/>
</dbReference>
<reference evidence="3 6" key="2">
    <citation type="submission" date="2021-02" db="EMBL/GenBank/DDBJ databases">
        <title>Complete Genome Sequence of Cupriavidus oxalaticus Strain Ox1, a Soil Oxalate-Degrading Species.</title>
        <authorList>
            <person name="Palmieri F."/>
            <person name="Udriet P."/>
            <person name="Deuasquier M."/>
            <person name="Beaudoing E."/>
            <person name="Johnson S.L."/>
            <person name="Davenport K.W."/>
            <person name="Chain P.S."/>
            <person name="Bindschedler S."/>
            <person name="Junier P."/>
        </authorList>
    </citation>
    <scope>NUCLEOTIDE SEQUENCE [LARGE SCALE GENOMIC DNA]</scope>
    <source>
        <strain evidence="3 6">Ox1</strain>
    </source>
</reference>
<feature type="chain" id="PRO_5037754544" evidence="2">
    <location>
        <begin position="46"/>
        <end position="345"/>
    </location>
</feature>
<feature type="signal peptide" evidence="2">
    <location>
        <begin position="1"/>
        <end position="45"/>
    </location>
</feature>
<dbReference type="AlphaFoldDB" id="A0A976BAP1"/>
<organism evidence="4 5">
    <name type="scientific">Cupriavidus oxalaticus</name>
    <dbReference type="NCBI Taxonomy" id="96344"/>
    <lineage>
        <taxon>Bacteria</taxon>
        <taxon>Pseudomonadati</taxon>
        <taxon>Pseudomonadota</taxon>
        <taxon>Betaproteobacteria</taxon>
        <taxon>Burkholderiales</taxon>
        <taxon>Burkholderiaceae</taxon>
        <taxon>Cupriavidus</taxon>
    </lineage>
</organism>
<dbReference type="RefSeq" id="WP_084254538.1">
    <property type="nucleotide sequence ID" value="NZ_CP069810.1"/>
</dbReference>
<evidence type="ECO:0000313" key="3">
    <source>
        <dbReference type="EMBL" id="QRQ92706.1"/>
    </source>
</evidence>
<dbReference type="PANTHER" id="PTHR42928">
    <property type="entry name" value="TRICARBOXYLATE-BINDING PROTEIN"/>
    <property type="match status" value="1"/>
</dbReference>
<proteinExistence type="inferred from homology"/>
<evidence type="ECO:0000313" key="4">
    <source>
        <dbReference type="EMBL" id="SPC12601.1"/>
    </source>
</evidence>
<dbReference type="EMBL" id="CP069812">
    <property type="protein sequence ID" value="QRQ92706.1"/>
    <property type="molecule type" value="Genomic_DNA"/>
</dbReference>
<evidence type="ECO:0000256" key="1">
    <source>
        <dbReference type="ARBA" id="ARBA00006987"/>
    </source>
</evidence>
<dbReference type="InterPro" id="IPR005064">
    <property type="entry name" value="BUG"/>
</dbReference>
<dbReference type="EMBL" id="OGUS01000115">
    <property type="protein sequence ID" value="SPC12601.1"/>
    <property type="molecule type" value="Genomic_DNA"/>
</dbReference>
<keyword evidence="6" id="KW-1185">Reference proteome</keyword>
<dbReference type="SUPFAM" id="SSF53850">
    <property type="entry name" value="Periplasmic binding protein-like II"/>
    <property type="match status" value="1"/>
</dbReference>
<keyword evidence="2" id="KW-0732">Signal</keyword>
<evidence type="ECO:0000256" key="2">
    <source>
        <dbReference type="SAM" id="SignalP"/>
    </source>
</evidence>
<dbReference type="OrthoDB" id="8954499at2"/>
<accession>A0A976BAP1</accession>
<dbReference type="GeneID" id="303492123"/>
<dbReference type="Proteomes" id="UP000256862">
    <property type="component" value="Chromosome CO2235"/>
</dbReference>
<dbReference type="Gene3D" id="3.40.190.150">
    <property type="entry name" value="Bordetella uptake gene, domain 1"/>
    <property type="match status" value="1"/>
</dbReference>
<gene>
    <name evidence="4" type="ORF">CO2235_150256</name>
    <name evidence="3" type="ORF">JTE92_21460</name>
</gene>
<evidence type="ECO:0000313" key="5">
    <source>
        <dbReference type="Proteomes" id="UP000256862"/>
    </source>
</evidence>
<dbReference type="InterPro" id="IPR042100">
    <property type="entry name" value="Bug_dom1"/>
</dbReference>
<dbReference type="PANTHER" id="PTHR42928:SF5">
    <property type="entry name" value="BLR1237 PROTEIN"/>
    <property type="match status" value="1"/>
</dbReference>